<dbReference type="SUPFAM" id="SSF51735">
    <property type="entry name" value="NAD(P)-binding Rossmann-fold domains"/>
    <property type="match status" value="1"/>
</dbReference>
<dbReference type="Pfam" id="PF13602">
    <property type="entry name" value="ADH_zinc_N_2"/>
    <property type="match status" value="1"/>
</dbReference>
<evidence type="ECO:0000313" key="2">
    <source>
        <dbReference type="EMBL" id="EMD00438.1"/>
    </source>
</evidence>
<keyword evidence="3" id="KW-1185">Reference proteome</keyword>
<evidence type="ECO:0000259" key="1">
    <source>
        <dbReference type="SMART" id="SM00829"/>
    </source>
</evidence>
<proteinExistence type="predicted"/>
<dbReference type="CDD" id="cd08267">
    <property type="entry name" value="MDR1"/>
    <property type="match status" value="1"/>
</dbReference>
<organism evidence="2 3">
    <name type="scientific">Baudoinia panamericana (strain UAMH 10762)</name>
    <name type="common">Angels' share fungus</name>
    <name type="synonym">Baudoinia compniacensis (strain UAMH 10762)</name>
    <dbReference type="NCBI Taxonomy" id="717646"/>
    <lineage>
        <taxon>Eukaryota</taxon>
        <taxon>Fungi</taxon>
        <taxon>Dikarya</taxon>
        <taxon>Ascomycota</taxon>
        <taxon>Pezizomycotina</taxon>
        <taxon>Dothideomycetes</taxon>
        <taxon>Dothideomycetidae</taxon>
        <taxon>Mycosphaerellales</taxon>
        <taxon>Teratosphaeriaceae</taxon>
        <taxon>Baudoinia</taxon>
    </lineage>
</organism>
<dbReference type="SUPFAM" id="SSF50129">
    <property type="entry name" value="GroES-like"/>
    <property type="match status" value="1"/>
</dbReference>
<dbReference type="Proteomes" id="UP000011761">
    <property type="component" value="Unassembled WGS sequence"/>
</dbReference>
<dbReference type="Gene3D" id="3.90.180.10">
    <property type="entry name" value="Medium-chain alcohol dehydrogenases, catalytic domain"/>
    <property type="match status" value="1"/>
</dbReference>
<dbReference type="GeneID" id="19110779"/>
<dbReference type="PANTHER" id="PTHR44013">
    <property type="entry name" value="ZINC-TYPE ALCOHOL DEHYDROGENASE-LIKE PROTEIN C16A3.02C"/>
    <property type="match status" value="1"/>
</dbReference>
<dbReference type="GO" id="GO:0016491">
    <property type="term" value="F:oxidoreductase activity"/>
    <property type="evidence" value="ECO:0007669"/>
    <property type="project" value="InterPro"/>
</dbReference>
<reference evidence="2 3" key="1">
    <citation type="journal article" date="2012" name="PLoS Pathog.">
        <title>Diverse lifestyles and strategies of plant pathogenesis encoded in the genomes of eighteen Dothideomycetes fungi.</title>
        <authorList>
            <person name="Ohm R.A."/>
            <person name="Feau N."/>
            <person name="Henrissat B."/>
            <person name="Schoch C.L."/>
            <person name="Horwitz B.A."/>
            <person name="Barry K.W."/>
            <person name="Condon B.J."/>
            <person name="Copeland A.C."/>
            <person name="Dhillon B."/>
            <person name="Glaser F."/>
            <person name="Hesse C.N."/>
            <person name="Kosti I."/>
            <person name="LaButti K."/>
            <person name="Lindquist E.A."/>
            <person name="Lucas S."/>
            <person name="Salamov A.A."/>
            <person name="Bradshaw R.E."/>
            <person name="Ciuffetti L."/>
            <person name="Hamelin R.C."/>
            <person name="Kema G.H.J."/>
            <person name="Lawrence C."/>
            <person name="Scott J.A."/>
            <person name="Spatafora J.W."/>
            <person name="Turgeon B.G."/>
            <person name="de Wit P.J.G.M."/>
            <person name="Zhong S."/>
            <person name="Goodwin S.B."/>
            <person name="Grigoriev I.V."/>
        </authorList>
    </citation>
    <scope>NUCLEOTIDE SEQUENCE [LARGE SCALE GENOMIC DNA]</scope>
    <source>
        <strain evidence="2 3">UAMH 10762</strain>
    </source>
</reference>
<dbReference type="Pfam" id="PF08240">
    <property type="entry name" value="ADH_N"/>
    <property type="match status" value="1"/>
</dbReference>
<gene>
    <name evidence="2" type="ORF">BAUCODRAFT_28794</name>
</gene>
<dbReference type="OMA" id="LVTYQCL"/>
<dbReference type="SMART" id="SM00829">
    <property type="entry name" value="PKS_ER"/>
    <property type="match status" value="1"/>
</dbReference>
<dbReference type="KEGG" id="bcom:BAUCODRAFT_28794"/>
<name>M2M0B5_BAUPA</name>
<protein>
    <recommendedName>
        <fullName evidence="1">Enoyl reductase (ER) domain-containing protein</fullName>
    </recommendedName>
</protein>
<dbReference type="PANTHER" id="PTHR44013:SF1">
    <property type="entry name" value="ZINC-TYPE ALCOHOL DEHYDROGENASE-LIKE PROTEIN C16A3.02C"/>
    <property type="match status" value="1"/>
</dbReference>
<dbReference type="InterPro" id="IPR036291">
    <property type="entry name" value="NAD(P)-bd_dom_sf"/>
</dbReference>
<feature type="domain" description="Enoyl reductase (ER)" evidence="1">
    <location>
        <begin position="22"/>
        <end position="336"/>
    </location>
</feature>
<dbReference type="OrthoDB" id="201656at2759"/>
<dbReference type="AlphaFoldDB" id="M2M0B5"/>
<dbReference type="eggNOG" id="KOG1198">
    <property type="taxonomic scope" value="Eukaryota"/>
</dbReference>
<dbReference type="InterPro" id="IPR013154">
    <property type="entry name" value="ADH-like_N"/>
</dbReference>
<evidence type="ECO:0000313" key="3">
    <source>
        <dbReference type="Proteomes" id="UP000011761"/>
    </source>
</evidence>
<dbReference type="InterPro" id="IPR052733">
    <property type="entry name" value="Chloroplast_QOR"/>
</dbReference>
<dbReference type="RefSeq" id="XP_007671622.1">
    <property type="nucleotide sequence ID" value="XM_007673432.1"/>
</dbReference>
<dbReference type="Gene3D" id="3.40.50.720">
    <property type="entry name" value="NAD(P)-binding Rossmann-like Domain"/>
    <property type="match status" value="1"/>
</dbReference>
<dbReference type="EMBL" id="KB445550">
    <property type="protein sequence ID" value="EMD00438.1"/>
    <property type="molecule type" value="Genomic_DNA"/>
</dbReference>
<dbReference type="InterPro" id="IPR020843">
    <property type="entry name" value="ER"/>
</dbReference>
<dbReference type="InterPro" id="IPR011032">
    <property type="entry name" value="GroES-like_sf"/>
</dbReference>
<sequence length="342" mass="36713">MESSTPTTMRAWQYTDIYATDGLEKHLNLNTVSLPEPKPNQHLVKVLYVCLNPVDYKAAEVPFMSRFFIPKPATPGLDWAGRIVKPAAGSTFKAGDLVFGVSATSPFVGGMLREYATAELNGTVAAPEGVSARDLATLGVASITSSQSILPYVKSGDRIFINGGSGGVGTLGIQLAKQAGCHVTTTCSTPNVELCKSLGADVVIDYTTQDVLEQLKAGGQQYSHIVDNVRSDWNLYWRSAEYTKPGAKFVFIGDTPTPSLIWNVAMANLLPGFLGGAGRTFVMVFAQVANADLERVAMSVRAGTIQPVIDSEFAFEEIEKAIKRQKTGRARGKILINVATET</sequence>
<accession>M2M0B5</accession>
<dbReference type="HOGENOM" id="CLU_026673_3_3_1"/>